<evidence type="ECO:0000313" key="1">
    <source>
        <dbReference type="EMBL" id="TGY81094.1"/>
    </source>
</evidence>
<evidence type="ECO:0000313" key="2">
    <source>
        <dbReference type="Proteomes" id="UP000306319"/>
    </source>
</evidence>
<dbReference type="EMBL" id="SRYB01000001">
    <property type="protein sequence ID" value="TGY81094.1"/>
    <property type="molecule type" value="Genomic_DNA"/>
</dbReference>
<organism evidence="1 2">
    <name type="scientific">Lepagella muris</name>
    <dbReference type="NCBI Taxonomy" id="3032870"/>
    <lineage>
        <taxon>Bacteria</taxon>
        <taxon>Pseudomonadati</taxon>
        <taxon>Bacteroidota</taxon>
        <taxon>Bacteroidia</taxon>
        <taxon>Bacteroidales</taxon>
        <taxon>Muribaculaceae</taxon>
        <taxon>Lepagella</taxon>
    </lineage>
</organism>
<keyword evidence="2" id="KW-1185">Reference proteome</keyword>
<gene>
    <name evidence="1" type="ORF">E5331_01550</name>
</gene>
<comment type="caution">
    <text evidence="1">The sequence shown here is derived from an EMBL/GenBank/DDBJ whole genome shotgun (WGS) entry which is preliminary data.</text>
</comment>
<dbReference type="Proteomes" id="UP000306319">
    <property type="component" value="Unassembled WGS sequence"/>
</dbReference>
<accession>A0AC61RN93</accession>
<proteinExistence type="predicted"/>
<reference evidence="1" key="1">
    <citation type="submission" date="2019-04" db="EMBL/GenBank/DDBJ databases">
        <title>Microbes associate with the intestines of laboratory mice.</title>
        <authorList>
            <person name="Navarre W."/>
            <person name="Wong E."/>
            <person name="Huang K."/>
            <person name="Tropini C."/>
            <person name="Ng K."/>
            <person name="Yu B."/>
        </authorList>
    </citation>
    <scope>NUCLEOTIDE SEQUENCE</scope>
    <source>
        <strain evidence="1">NM04_E33</strain>
    </source>
</reference>
<sequence>MDENSPFRVVESDINIKDFEILSPNPTSQRRTLTVHGLVEMNNLDIVYKFMSENIKMLRRLNSDKDNPINKDIAIIILNYNSEVDTIKCVKSLQEQRYDSFEIIIVDNCSKKPSLNVIRNFCYNESIHLIENNKNNGYNAGNNIGLKYAFNKGYKYALIANPDMEFPDKDMLQILVDRMSNDIVVVAPDIRGIDNSHQNPYKRLGDWKHSFYWIGNVIRSIIDSNAKDSLFDDWSKSHYCAMVSGCCFLIDLKFVDAIGYFDEGVFLYCEESILSRQVEQLKYKMWYCANTYAVHAHIEKAKGNPNPRIRIWYRSKKYFIRNYSGNSWIGRQIAYFSAWLNCMVQLMIHSVK</sequence>
<name>A0AC61RN93_9BACT</name>
<protein>
    <submittedName>
        <fullName evidence="1">Glycosyltransferase family 2 protein</fullName>
    </submittedName>
</protein>